<evidence type="ECO:0000256" key="1">
    <source>
        <dbReference type="SAM" id="Phobius"/>
    </source>
</evidence>
<evidence type="ECO:0000313" key="2">
    <source>
        <dbReference type="EMBL" id="MBX61060.1"/>
    </source>
</evidence>
<dbReference type="AlphaFoldDB" id="A0A2P2Q245"/>
<protein>
    <submittedName>
        <fullName evidence="2">Uncharacterized protein</fullName>
    </submittedName>
</protein>
<keyword evidence="1" id="KW-0472">Membrane</keyword>
<organism evidence="2">
    <name type="scientific">Rhizophora mucronata</name>
    <name type="common">Asiatic mangrove</name>
    <dbReference type="NCBI Taxonomy" id="61149"/>
    <lineage>
        <taxon>Eukaryota</taxon>
        <taxon>Viridiplantae</taxon>
        <taxon>Streptophyta</taxon>
        <taxon>Embryophyta</taxon>
        <taxon>Tracheophyta</taxon>
        <taxon>Spermatophyta</taxon>
        <taxon>Magnoliopsida</taxon>
        <taxon>eudicotyledons</taxon>
        <taxon>Gunneridae</taxon>
        <taxon>Pentapetalae</taxon>
        <taxon>rosids</taxon>
        <taxon>fabids</taxon>
        <taxon>Malpighiales</taxon>
        <taxon>Rhizophoraceae</taxon>
        <taxon>Rhizophora</taxon>
    </lineage>
</organism>
<keyword evidence="1" id="KW-0812">Transmembrane</keyword>
<keyword evidence="1" id="KW-1133">Transmembrane helix</keyword>
<proteinExistence type="predicted"/>
<reference evidence="2" key="1">
    <citation type="submission" date="2018-02" db="EMBL/GenBank/DDBJ databases">
        <title>Rhizophora mucronata_Transcriptome.</title>
        <authorList>
            <person name="Meera S.P."/>
            <person name="Sreeshan A."/>
            <person name="Augustine A."/>
        </authorList>
    </citation>
    <scope>NUCLEOTIDE SEQUENCE</scope>
    <source>
        <tissue evidence="2">Leaf</tissue>
    </source>
</reference>
<accession>A0A2P2Q245</accession>
<dbReference type="EMBL" id="GGEC01080576">
    <property type="protein sequence ID" value="MBX61060.1"/>
    <property type="molecule type" value="Transcribed_RNA"/>
</dbReference>
<name>A0A2P2Q245_RHIMU</name>
<sequence>MHVHVLLLIFLLKFWLEYTMMTRTELYFYGYYCVIVIGVCRGM</sequence>
<feature type="transmembrane region" description="Helical" evidence="1">
    <location>
        <begin position="26"/>
        <end position="42"/>
    </location>
</feature>